<organism evidence="2 3">
    <name type="scientific">Ignelater luminosus</name>
    <name type="common">Cucubano</name>
    <name type="synonym">Pyrophorus luminosus</name>
    <dbReference type="NCBI Taxonomy" id="2038154"/>
    <lineage>
        <taxon>Eukaryota</taxon>
        <taxon>Metazoa</taxon>
        <taxon>Ecdysozoa</taxon>
        <taxon>Arthropoda</taxon>
        <taxon>Hexapoda</taxon>
        <taxon>Insecta</taxon>
        <taxon>Pterygota</taxon>
        <taxon>Neoptera</taxon>
        <taxon>Endopterygota</taxon>
        <taxon>Coleoptera</taxon>
        <taxon>Polyphaga</taxon>
        <taxon>Elateriformia</taxon>
        <taxon>Elateroidea</taxon>
        <taxon>Elateridae</taxon>
        <taxon>Agrypninae</taxon>
        <taxon>Pyrophorini</taxon>
        <taxon>Ignelater</taxon>
    </lineage>
</organism>
<evidence type="ECO:0000256" key="1">
    <source>
        <dbReference type="SAM" id="MobiDB-lite"/>
    </source>
</evidence>
<proteinExistence type="predicted"/>
<dbReference type="OrthoDB" id="6772503at2759"/>
<dbReference type="Proteomes" id="UP000801492">
    <property type="component" value="Unassembled WGS sequence"/>
</dbReference>
<gene>
    <name evidence="2" type="ORF">ILUMI_18493</name>
</gene>
<accession>A0A8K0CQ21</accession>
<reference evidence="2" key="1">
    <citation type="submission" date="2019-08" db="EMBL/GenBank/DDBJ databases">
        <title>The genome of the North American firefly Photinus pyralis.</title>
        <authorList>
            <consortium name="Photinus pyralis genome working group"/>
            <person name="Fallon T.R."/>
            <person name="Sander Lower S.E."/>
            <person name="Weng J.-K."/>
        </authorList>
    </citation>
    <scope>NUCLEOTIDE SEQUENCE</scope>
    <source>
        <strain evidence="2">TRF0915ILg1</strain>
        <tissue evidence="2">Whole body</tissue>
    </source>
</reference>
<sequence length="320" mass="35497">MAVVSQVQLFKNCLMMTIEMKLNLTGIIREARRIIKDSLAKVVLACCVLTNAARPLAEKNDNFVTAESDDENLYIDEMIGYQEQQTEETTEGRINLLRAANVQCKQAKKDTDILIITTALDAASQFSTVTVVGEDINLLVILTGLSNNASNVYLLKPGKGKTPQQMHSPRTAINKTHPQTTVRVFKDENAEPDAVAEAGLRYFEVLYGQAEEKYTSRNNLRYQKYIKAAFKTSSNLTLLSCVFSSATMVTIPKNPESCKWKKTRNGLKPVMTTLPPAPQTVDKLNEDATENPESSDVDKTDVNQVPVLDPTPVLQEPPEN</sequence>
<dbReference type="AlphaFoldDB" id="A0A8K0CQ21"/>
<dbReference type="EMBL" id="VTPC01082279">
    <property type="protein sequence ID" value="KAF2887680.1"/>
    <property type="molecule type" value="Genomic_DNA"/>
</dbReference>
<protein>
    <submittedName>
        <fullName evidence="2">Uncharacterized protein</fullName>
    </submittedName>
</protein>
<evidence type="ECO:0000313" key="2">
    <source>
        <dbReference type="EMBL" id="KAF2887680.1"/>
    </source>
</evidence>
<comment type="caution">
    <text evidence="2">The sequence shown here is derived from an EMBL/GenBank/DDBJ whole genome shotgun (WGS) entry which is preliminary data.</text>
</comment>
<evidence type="ECO:0000313" key="3">
    <source>
        <dbReference type="Proteomes" id="UP000801492"/>
    </source>
</evidence>
<keyword evidence="3" id="KW-1185">Reference proteome</keyword>
<feature type="region of interest" description="Disordered" evidence="1">
    <location>
        <begin position="268"/>
        <end position="320"/>
    </location>
</feature>
<feature type="non-terminal residue" evidence="2">
    <location>
        <position position="1"/>
    </location>
</feature>
<name>A0A8K0CQ21_IGNLU</name>